<dbReference type="InterPro" id="IPR029058">
    <property type="entry name" value="AB_hydrolase_fold"/>
</dbReference>
<feature type="chain" id="PRO_5038636055" evidence="1">
    <location>
        <begin position="21"/>
        <end position="276"/>
    </location>
</feature>
<dbReference type="InterPro" id="IPR000801">
    <property type="entry name" value="Esterase-like"/>
</dbReference>
<dbReference type="Proteomes" id="UP000824112">
    <property type="component" value="Unassembled WGS sequence"/>
</dbReference>
<gene>
    <name evidence="2" type="ORF">IAB03_01615</name>
</gene>
<comment type="caution">
    <text evidence="2">The sequence shown here is derived from an EMBL/GenBank/DDBJ whole genome shotgun (WGS) entry which is preliminary data.</text>
</comment>
<dbReference type="PANTHER" id="PTHR48098">
    <property type="entry name" value="ENTEROCHELIN ESTERASE-RELATED"/>
    <property type="match status" value="1"/>
</dbReference>
<dbReference type="SUPFAM" id="SSF53474">
    <property type="entry name" value="alpha/beta-Hydrolases"/>
    <property type="match status" value="1"/>
</dbReference>
<reference evidence="2" key="1">
    <citation type="submission" date="2020-10" db="EMBL/GenBank/DDBJ databases">
        <authorList>
            <person name="Gilroy R."/>
        </authorList>
    </citation>
    <scope>NUCLEOTIDE SEQUENCE</scope>
    <source>
        <strain evidence="2">CHK158-818</strain>
    </source>
</reference>
<evidence type="ECO:0000256" key="1">
    <source>
        <dbReference type="SAM" id="SignalP"/>
    </source>
</evidence>
<dbReference type="AlphaFoldDB" id="A0A9D1SCG1"/>
<dbReference type="EMBL" id="DVNA01000037">
    <property type="protein sequence ID" value="HIU54487.1"/>
    <property type="molecule type" value="Genomic_DNA"/>
</dbReference>
<organism evidence="2 3">
    <name type="scientific">Candidatus Gallibacteroides avistercoris</name>
    <dbReference type="NCBI Taxonomy" id="2840833"/>
    <lineage>
        <taxon>Bacteria</taxon>
        <taxon>Pseudomonadati</taxon>
        <taxon>Bacteroidota</taxon>
        <taxon>Bacteroidia</taxon>
        <taxon>Bacteroidales</taxon>
        <taxon>Bacteroidaceae</taxon>
        <taxon>Bacteroidaceae incertae sedis</taxon>
        <taxon>Candidatus Gallibacteroides</taxon>
    </lineage>
</organism>
<feature type="signal peptide" evidence="1">
    <location>
        <begin position="1"/>
        <end position="20"/>
    </location>
</feature>
<reference evidence="2" key="2">
    <citation type="journal article" date="2021" name="PeerJ">
        <title>Extensive microbial diversity within the chicken gut microbiome revealed by metagenomics and culture.</title>
        <authorList>
            <person name="Gilroy R."/>
            <person name="Ravi A."/>
            <person name="Getino M."/>
            <person name="Pursley I."/>
            <person name="Horton D.L."/>
            <person name="Alikhan N.F."/>
            <person name="Baker D."/>
            <person name="Gharbi K."/>
            <person name="Hall N."/>
            <person name="Watson M."/>
            <person name="Adriaenssens E.M."/>
            <person name="Foster-Nyarko E."/>
            <person name="Jarju S."/>
            <person name="Secka A."/>
            <person name="Antonio M."/>
            <person name="Oren A."/>
            <person name="Chaudhuri R.R."/>
            <person name="La Ragione R."/>
            <person name="Hildebrand F."/>
            <person name="Pallen M.J."/>
        </authorList>
    </citation>
    <scope>NUCLEOTIDE SEQUENCE</scope>
    <source>
        <strain evidence="2">CHK158-818</strain>
    </source>
</reference>
<proteinExistence type="predicted"/>
<evidence type="ECO:0000313" key="3">
    <source>
        <dbReference type="Proteomes" id="UP000824112"/>
    </source>
</evidence>
<dbReference type="Pfam" id="PF00756">
    <property type="entry name" value="Esterase"/>
    <property type="match status" value="1"/>
</dbReference>
<protein>
    <submittedName>
        <fullName evidence="2">Esterase family protein</fullName>
    </submittedName>
</protein>
<keyword evidence="1" id="KW-0732">Signal</keyword>
<dbReference type="GO" id="GO:0016747">
    <property type="term" value="F:acyltransferase activity, transferring groups other than amino-acyl groups"/>
    <property type="evidence" value="ECO:0007669"/>
    <property type="project" value="TreeGrafter"/>
</dbReference>
<evidence type="ECO:0000313" key="2">
    <source>
        <dbReference type="EMBL" id="HIU54487.1"/>
    </source>
</evidence>
<accession>A0A9D1SCG1</accession>
<dbReference type="Gene3D" id="3.40.50.1820">
    <property type="entry name" value="alpha/beta hydrolase"/>
    <property type="match status" value="1"/>
</dbReference>
<sequence length="276" mass="31811">MKKFFSLFFLTLFCCWQIQAQSVDTIGVRSESMNKNIQTVVVIPDAYYYNLNEKFPVIYLLHGYGGDAKTWIGIKPNLLQIANEQNVIFVCPDGENSWYWDSPVNPECRFETFVSKELVAYVDTNYRTIASPSGRAITGLSMGGHGGLWLSIRHSDVFGAGGSMSGGLDIRPFPDNWDMKKQLGEYAQNQERWDRHTVINALEKLHNNEIAIIIDCGFKDFFYEVNKNVHEKLLQRGINHEFIIRPGEHNSKYWNNAIDAQVMFFRKFFDKTLPKN</sequence>
<dbReference type="PANTHER" id="PTHR48098:SF1">
    <property type="entry name" value="DIACYLGLYCEROL ACYLTRANSFERASE_MYCOLYLTRANSFERASE AG85A"/>
    <property type="match status" value="1"/>
</dbReference>
<dbReference type="InterPro" id="IPR050583">
    <property type="entry name" value="Mycobacterial_A85_antigen"/>
</dbReference>
<name>A0A9D1SCG1_9BACT</name>